<dbReference type="SUPFAM" id="SSF53098">
    <property type="entry name" value="Ribonuclease H-like"/>
    <property type="match status" value="1"/>
</dbReference>
<dbReference type="CDD" id="cd09276">
    <property type="entry name" value="Rnase_HI_RT_non_LTR"/>
    <property type="match status" value="1"/>
</dbReference>
<name>A0A151IK24_9HYME</name>
<dbReference type="GO" id="GO:0004523">
    <property type="term" value="F:RNA-DNA hybrid ribonuclease activity"/>
    <property type="evidence" value="ECO:0007669"/>
    <property type="project" value="InterPro"/>
</dbReference>
<dbReference type="EMBL" id="KQ977258">
    <property type="protein sequence ID" value="KYN04625.1"/>
    <property type="molecule type" value="Genomic_DNA"/>
</dbReference>
<dbReference type="GO" id="GO:0003676">
    <property type="term" value="F:nucleic acid binding"/>
    <property type="evidence" value="ECO:0007669"/>
    <property type="project" value="InterPro"/>
</dbReference>
<dbReference type="STRING" id="456900.A0A151IK24"/>
<sequence length="294" mass="33394">MLIEDTYYVGSAFWILERQIAGMFRLDARSGSFSAEIIAIDRALDFALTQTSGAINVCLDSRSCFEVINNYSVNKLNKPNNSLNPGIGDIINKIDLLQQKNTVVKFTWCPTHVGIEGNEMADRLAKLAAKSGMIINNKLSFSEILSNRHRQYGELDKQFVDSVSPGTGSYYMEKFQNVKVAPIRKIMRNNKRLKWSLISRTICGYTFVQRRLFRLNLADSPICDCGESPQDINHIAWSCPCLVNPRKDLIRVLRECKLLQPFSIEYLIGNMNNKIACALSKFLIEAQKLFNTNF</sequence>
<proteinExistence type="predicted"/>
<gene>
    <name evidence="2" type="ORF">ALC62_04497</name>
</gene>
<feature type="domain" description="RNase H type-1" evidence="1">
    <location>
        <begin position="1"/>
        <end position="130"/>
    </location>
</feature>
<dbReference type="InterPro" id="IPR036397">
    <property type="entry name" value="RNaseH_sf"/>
</dbReference>
<evidence type="ECO:0000259" key="1">
    <source>
        <dbReference type="PROSITE" id="PS50879"/>
    </source>
</evidence>
<dbReference type="AlphaFoldDB" id="A0A151IK24"/>
<organism evidence="2 3">
    <name type="scientific">Cyphomyrmex costatus</name>
    <dbReference type="NCBI Taxonomy" id="456900"/>
    <lineage>
        <taxon>Eukaryota</taxon>
        <taxon>Metazoa</taxon>
        <taxon>Ecdysozoa</taxon>
        <taxon>Arthropoda</taxon>
        <taxon>Hexapoda</taxon>
        <taxon>Insecta</taxon>
        <taxon>Pterygota</taxon>
        <taxon>Neoptera</taxon>
        <taxon>Endopterygota</taxon>
        <taxon>Hymenoptera</taxon>
        <taxon>Apocrita</taxon>
        <taxon>Aculeata</taxon>
        <taxon>Formicoidea</taxon>
        <taxon>Formicidae</taxon>
        <taxon>Myrmicinae</taxon>
        <taxon>Cyphomyrmex</taxon>
    </lineage>
</organism>
<dbReference type="PROSITE" id="PS50879">
    <property type="entry name" value="RNASE_H_1"/>
    <property type="match status" value="1"/>
</dbReference>
<protein>
    <recommendedName>
        <fullName evidence="1">RNase H type-1 domain-containing protein</fullName>
    </recommendedName>
</protein>
<evidence type="ECO:0000313" key="2">
    <source>
        <dbReference type="EMBL" id="KYN04625.1"/>
    </source>
</evidence>
<dbReference type="Proteomes" id="UP000078542">
    <property type="component" value="Unassembled WGS sequence"/>
</dbReference>
<keyword evidence="3" id="KW-1185">Reference proteome</keyword>
<evidence type="ECO:0000313" key="3">
    <source>
        <dbReference type="Proteomes" id="UP000078542"/>
    </source>
</evidence>
<reference evidence="2 3" key="1">
    <citation type="submission" date="2016-03" db="EMBL/GenBank/DDBJ databases">
        <title>Cyphomyrmex costatus WGS genome.</title>
        <authorList>
            <person name="Nygaard S."/>
            <person name="Hu H."/>
            <person name="Boomsma J."/>
            <person name="Zhang G."/>
        </authorList>
    </citation>
    <scope>NUCLEOTIDE SEQUENCE [LARGE SCALE GENOMIC DNA]</scope>
    <source>
        <strain evidence="2">MS0001</strain>
        <tissue evidence="2">Whole body</tissue>
    </source>
</reference>
<dbReference type="Gene3D" id="3.30.420.10">
    <property type="entry name" value="Ribonuclease H-like superfamily/Ribonuclease H"/>
    <property type="match status" value="1"/>
</dbReference>
<dbReference type="InterPro" id="IPR002156">
    <property type="entry name" value="RNaseH_domain"/>
</dbReference>
<dbReference type="Pfam" id="PF00075">
    <property type="entry name" value="RNase_H"/>
    <property type="match status" value="1"/>
</dbReference>
<accession>A0A151IK24</accession>
<dbReference type="InterPro" id="IPR012337">
    <property type="entry name" value="RNaseH-like_sf"/>
</dbReference>